<evidence type="ECO:0000313" key="1">
    <source>
        <dbReference type="EMBL" id="CZR59893.1"/>
    </source>
</evidence>
<name>A0A1L7X4F4_9HELO</name>
<organism evidence="1 2">
    <name type="scientific">Phialocephala subalpina</name>
    <dbReference type="NCBI Taxonomy" id="576137"/>
    <lineage>
        <taxon>Eukaryota</taxon>
        <taxon>Fungi</taxon>
        <taxon>Dikarya</taxon>
        <taxon>Ascomycota</taxon>
        <taxon>Pezizomycotina</taxon>
        <taxon>Leotiomycetes</taxon>
        <taxon>Helotiales</taxon>
        <taxon>Mollisiaceae</taxon>
        <taxon>Phialocephala</taxon>
        <taxon>Phialocephala fortinii species complex</taxon>
    </lineage>
</organism>
<evidence type="ECO:0000313" key="2">
    <source>
        <dbReference type="Proteomes" id="UP000184330"/>
    </source>
</evidence>
<keyword evidence="2" id="KW-1185">Reference proteome</keyword>
<dbReference type="Proteomes" id="UP000184330">
    <property type="component" value="Unassembled WGS sequence"/>
</dbReference>
<dbReference type="EMBL" id="FJOG01000014">
    <property type="protein sequence ID" value="CZR59893.1"/>
    <property type="molecule type" value="Genomic_DNA"/>
</dbReference>
<gene>
    <name evidence="1" type="ORF">PAC_09787</name>
</gene>
<reference evidence="1 2" key="1">
    <citation type="submission" date="2016-03" db="EMBL/GenBank/DDBJ databases">
        <authorList>
            <person name="Ploux O."/>
        </authorList>
    </citation>
    <scope>NUCLEOTIDE SEQUENCE [LARGE SCALE GENOMIC DNA]</scope>
    <source>
        <strain evidence="1 2">UAMH 11012</strain>
    </source>
</reference>
<dbReference type="AlphaFoldDB" id="A0A1L7X4F4"/>
<proteinExistence type="predicted"/>
<accession>A0A1L7X4F4</accession>
<dbReference type="OrthoDB" id="10411234at2759"/>
<protein>
    <submittedName>
        <fullName evidence="1">Uncharacterized protein</fullName>
    </submittedName>
</protein>
<sequence length="181" mass="20265">MSPASGPPQRRNGYISASRTIAPSARMPMRMPIRVPMMPAAILSEHEGDLRSQVRMQTEVCWPPAEISHAPEQYRRTIAIDEPSEGSLPPQHHDPPNYRAGAASVRVYASIDGVTSFRIRALRSNISPQKQEFELVHGNHRAKKQFHARNFLETCHSANAVVQEVSELEVYQIVVHNNSVP</sequence>